<dbReference type="Pfam" id="PF00753">
    <property type="entry name" value="Lactamase_B"/>
    <property type="match status" value="1"/>
</dbReference>
<evidence type="ECO:0000256" key="1">
    <source>
        <dbReference type="ARBA" id="ARBA00001623"/>
    </source>
</evidence>
<dbReference type="GO" id="GO:0031123">
    <property type="term" value="P:RNA 3'-end processing"/>
    <property type="evidence" value="ECO:0007669"/>
    <property type="project" value="UniProtKB-ARBA"/>
</dbReference>
<evidence type="ECO:0000256" key="8">
    <source>
        <dbReference type="ARBA" id="ARBA00022833"/>
    </source>
</evidence>
<dbReference type="EMBL" id="OU963871">
    <property type="protein sequence ID" value="CAH0383142.1"/>
    <property type="molecule type" value="Genomic_DNA"/>
</dbReference>
<evidence type="ECO:0000256" key="6">
    <source>
        <dbReference type="ARBA" id="ARBA00022723"/>
    </source>
</evidence>
<dbReference type="SUPFAM" id="SSF56281">
    <property type="entry name" value="Metallo-hydrolase/oxidoreductase"/>
    <property type="match status" value="1"/>
</dbReference>
<dbReference type="Gene3D" id="3.60.15.10">
    <property type="entry name" value="Ribonuclease Z/Hydroxyacylglutathione hydrolase-like"/>
    <property type="match status" value="1"/>
</dbReference>
<evidence type="ECO:0000256" key="3">
    <source>
        <dbReference type="ARBA" id="ARBA00004963"/>
    </source>
</evidence>
<comment type="cofactor">
    <cofactor evidence="2">
        <name>Zn(2+)</name>
        <dbReference type="ChEBI" id="CHEBI:29105"/>
    </cofactor>
</comment>
<proteinExistence type="inferred from homology"/>
<dbReference type="InterPro" id="IPR032282">
    <property type="entry name" value="HAGH_C"/>
</dbReference>
<keyword evidence="12" id="KW-1185">Reference proteome</keyword>
<feature type="domain" description="Metallo-beta-lactamase" evidence="10">
    <location>
        <begin position="49"/>
        <end position="209"/>
    </location>
</feature>
<evidence type="ECO:0000256" key="2">
    <source>
        <dbReference type="ARBA" id="ARBA00001947"/>
    </source>
</evidence>
<dbReference type="PIRSF" id="PIRSF005457">
    <property type="entry name" value="Glx"/>
    <property type="match status" value="1"/>
</dbReference>
<comment type="similarity">
    <text evidence="4">Belongs to the metallo-beta-lactamase superfamily. Glyoxalase II family.</text>
</comment>
<evidence type="ECO:0000256" key="4">
    <source>
        <dbReference type="ARBA" id="ARBA00006759"/>
    </source>
</evidence>
<dbReference type="InterPro" id="IPR001279">
    <property type="entry name" value="Metallo-B-lactamas"/>
</dbReference>
<keyword evidence="6" id="KW-0479">Metal-binding</keyword>
<dbReference type="AlphaFoldDB" id="A0A9N9ZZQ8"/>
<dbReference type="SMART" id="SM00849">
    <property type="entry name" value="Lactamase_B"/>
    <property type="match status" value="1"/>
</dbReference>
<dbReference type="GO" id="GO:0019243">
    <property type="term" value="P:methylglyoxal catabolic process to D-lactate via S-lactoyl-glutathione"/>
    <property type="evidence" value="ECO:0007669"/>
    <property type="project" value="InterPro"/>
</dbReference>
<evidence type="ECO:0000313" key="12">
    <source>
        <dbReference type="Proteomes" id="UP001152759"/>
    </source>
</evidence>
<dbReference type="GO" id="GO:0046872">
    <property type="term" value="F:metal ion binding"/>
    <property type="evidence" value="ECO:0007669"/>
    <property type="project" value="UniProtKB-KW"/>
</dbReference>
<dbReference type="InterPro" id="IPR036866">
    <property type="entry name" value="RibonucZ/Hydroxyglut_hydro"/>
</dbReference>
<dbReference type="PANTHER" id="PTHR11935:SF94">
    <property type="entry name" value="TENZING NORGAY, ISOFORM C"/>
    <property type="match status" value="1"/>
</dbReference>
<evidence type="ECO:0000256" key="7">
    <source>
        <dbReference type="ARBA" id="ARBA00022801"/>
    </source>
</evidence>
<evidence type="ECO:0000259" key="10">
    <source>
        <dbReference type="SMART" id="SM00849"/>
    </source>
</evidence>
<keyword evidence="8" id="KW-0862">Zinc</keyword>
<dbReference type="HAMAP" id="MF_01374">
    <property type="entry name" value="Glyoxalase_2"/>
    <property type="match status" value="1"/>
</dbReference>
<reference evidence="11" key="1">
    <citation type="submission" date="2021-12" db="EMBL/GenBank/DDBJ databases">
        <authorList>
            <person name="King R."/>
        </authorList>
    </citation>
    <scope>NUCLEOTIDE SEQUENCE</scope>
</reference>
<dbReference type="Proteomes" id="UP001152759">
    <property type="component" value="Chromosome 10"/>
</dbReference>
<evidence type="ECO:0000256" key="5">
    <source>
        <dbReference type="ARBA" id="ARBA00011917"/>
    </source>
</evidence>
<gene>
    <name evidence="11" type="ORF">BEMITA_LOCUS2615</name>
</gene>
<evidence type="ECO:0000313" key="11">
    <source>
        <dbReference type="EMBL" id="CAH0383142.1"/>
    </source>
</evidence>
<evidence type="ECO:0000256" key="9">
    <source>
        <dbReference type="ARBA" id="ARBA00031044"/>
    </source>
</evidence>
<comment type="catalytic activity">
    <reaction evidence="1">
        <text>an S-(2-hydroxyacyl)glutathione + H2O = a 2-hydroxy carboxylate + glutathione + H(+)</text>
        <dbReference type="Rhea" id="RHEA:21864"/>
        <dbReference type="ChEBI" id="CHEBI:15377"/>
        <dbReference type="ChEBI" id="CHEBI:15378"/>
        <dbReference type="ChEBI" id="CHEBI:57925"/>
        <dbReference type="ChEBI" id="CHEBI:58896"/>
        <dbReference type="ChEBI" id="CHEBI:71261"/>
        <dbReference type="EC" id="3.1.2.6"/>
    </reaction>
</comment>
<keyword evidence="7" id="KW-0378">Hydrolase</keyword>
<comment type="pathway">
    <text evidence="3">Secondary metabolite metabolism; methylglyoxal degradation; (R)-lactate from methylglyoxal: step 2/2.</text>
</comment>
<dbReference type="PANTHER" id="PTHR11935">
    <property type="entry name" value="BETA LACTAMASE DOMAIN"/>
    <property type="match status" value="1"/>
</dbReference>
<name>A0A9N9ZZQ8_BEMTA</name>
<dbReference type="CDD" id="cd07723">
    <property type="entry name" value="hydroxyacylglutathione_hydrolase_MBL-fold"/>
    <property type="match status" value="1"/>
</dbReference>
<sequence length="296" mass="32737">MHAVMRSLFAPGVVRKGIKIYGSSHSFHSIIENVSLTKMQVVVLPALEDNYMYLISDDNTKSAAVIDPVSPDLVLEEVNKRGLSLQSILTTHHHWDHDGGNEKLTQVLDKLTVYGGDPRIKCVNKIIKDGDVFEIGTLKVKCMFTPCHTSGHMCYLVSSDSKPSALFSGDTLFVGGCGRLFEGTAEQMYAALCEVLASLPDDTKVFCGHEYTISNLKFAQKVDPLNQDVMKKLEWAEERRKNHQPTVPSTIGDEKRTNPFMRVGVSSILKCTDSSKREAAITVLGGLRKEKDSFQG</sequence>
<dbReference type="EC" id="3.1.2.6" evidence="5"/>
<accession>A0A9N9ZZQ8</accession>
<dbReference type="NCBIfam" id="TIGR03413">
    <property type="entry name" value="GSH_gloB"/>
    <property type="match status" value="1"/>
</dbReference>
<dbReference type="GO" id="GO:0004416">
    <property type="term" value="F:hydroxyacylglutathione hydrolase activity"/>
    <property type="evidence" value="ECO:0007669"/>
    <property type="project" value="UniProtKB-EC"/>
</dbReference>
<protein>
    <recommendedName>
        <fullName evidence="5">hydroxyacylglutathione hydrolase</fullName>
        <ecNumber evidence="5">3.1.2.6</ecNumber>
    </recommendedName>
    <alternativeName>
        <fullName evidence="9">Glyoxalase II</fullName>
    </alternativeName>
</protein>
<dbReference type="InterPro" id="IPR035680">
    <property type="entry name" value="Clx_II_MBL"/>
</dbReference>
<dbReference type="FunFam" id="3.60.15.10:FF:000019">
    <property type="entry name" value="Hydroxyacylglutathione hydrolase, mitochondrial"/>
    <property type="match status" value="1"/>
</dbReference>
<organism evidence="11 12">
    <name type="scientific">Bemisia tabaci</name>
    <name type="common">Sweetpotato whitefly</name>
    <name type="synonym">Aleurodes tabaci</name>
    <dbReference type="NCBI Taxonomy" id="7038"/>
    <lineage>
        <taxon>Eukaryota</taxon>
        <taxon>Metazoa</taxon>
        <taxon>Ecdysozoa</taxon>
        <taxon>Arthropoda</taxon>
        <taxon>Hexapoda</taxon>
        <taxon>Insecta</taxon>
        <taxon>Pterygota</taxon>
        <taxon>Neoptera</taxon>
        <taxon>Paraneoptera</taxon>
        <taxon>Hemiptera</taxon>
        <taxon>Sternorrhyncha</taxon>
        <taxon>Aleyrodoidea</taxon>
        <taxon>Aleyrodidae</taxon>
        <taxon>Aleyrodinae</taxon>
        <taxon>Bemisia</taxon>
    </lineage>
</organism>
<dbReference type="Pfam" id="PF16123">
    <property type="entry name" value="HAGH_C"/>
    <property type="match status" value="1"/>
</dbReference>
<dbReference type="InterPro" id="IPR017782">
    <property type="entry name" value="Hydroxyacylglutathione_Hdrlase"/>
</dbReference>